<evidence type="ECO:0000313" key="1">
    <source>
        <dbReference type="EMBL" id="KDP31572.1"/>
    </source>
</evidence>
<proteinExistence type="predicted"/>
<reference evidence="1 2" key="1">
    <citation type="journal article" date="2014" name="PLoS ONE">
        <title>Global Analysis of Gene Expression Profiles in Physic Nut (Jatropha curcas L.) Seedlings Exposed to Salt Stress.</title>
        <authorList>
            <person name="Zhang L."/>
            <person name="Zhang C."/>
            <person name="Wu P."/>
            <person name="Chen Y."/>
            <person name="Li M."/>
            <person name="Jiang H."/>
            <person name="Wu G."/>
        </authorList>
    </citation>
    <scope>NUCLEOTIDE SEQUENCE [LARGE SCALE GENOMIC DNA]</scope>
    <source>
        <strain evidence="2">cv. GZQX0401</strain>
        <tissue evidence="1">Young leaves</tissue>
    </source>
</reference>
<dbReference type="EMBL" id="KK914612">
    <property type="protein sequence ID" value="KDP31572.1"/>
    <property type="molecule type" value="Genomic_DNA"/>
</dbReference>
<protein>
    <submittedName>
        <fullName evidence="1">Uncharacterized protein</fullName>
    </submittedName>
</protein>
<organism evidence="1 2">
    <name type="scientific">Jatropha curcas</name>
    <name type="common">Barbados nut</name>
    <dbReference type="NCBI Taxonomy" id="180498"/>
    <lineage>
        <taxon>Eukaryota</taxon>
        <taxon>Viridiplantae</taxon>
        <taxon>Streptophyta</taxon>
        <taxon>Embryophyta</taxon>
        <taxon>Tracheophyta</taxon>
        <taxon>Spermatophyta</taxon>
        <taxon>Magnoliopsida</taxon>
        <taxon>eudicotyledons</taxon>
        <taxon>Gunneridae</taxon>
        <taxon>Pentapetalae</taxon>
        <taxon>rosids</taxon>
        <taxon>fabids</taxon>
        <taxon>Malpighiales</taxon>
        <taxon>Euphorbiaceae</taxon>
        <taxon>Crotonoideae</taxon>
        <taxon>Jatropheae</taxon>
        <taxon>Jatropha</taxon>
    </lineage>
</organism>
<dbReference type="AlphaFoldDB" id="A0A067K609"/>
<sequence>MAAVLDAEQRMKPQTYLKKDVMAAVLVAEQMTKPQTYLTKDEGSTLLVQGHDLHANHYGTRQNQTLCL</sequence>
<dbReference type="Proteomes" id="UP000027138">
    <property type="component" value="Unassembled WGS sequence"/>
</dbReference>
<name>A0A067K609_JATCU</name>
<keyword evidence="2" id="KW-1185">Reference proteome</keyword>
<accession>A0A067K609</accession>
<evidence type="ECO:0000313" key="2">
    <source>
        <dbReference type="Proteomes" id="UP000027138"/>
    </source>
</evidence>
<gene>
    <name evidence="1" type="ORF">JCGZ_14797</name>
</gene>